<gene>
    <name evidence="1" type="ORF">LCGC14_1420910</name>
</gene>
<reference evidence="1" key="1">
    <citation type="journal article" date="2015" name="Nature">
        <title>Complex archaea that bridge the gap between prokaryotes and eukaryotes.</title>
        <authorList>
            <person name="Spang A."/>
            <person name="Saw J.H."/>
            <person name="Jorgensen S.L."/>
            <person name="Zaremba-Niedzwiedzka K."/>
            <person name="Martijn J."/>
            <person name="Lind A.E."/>
            <person name="van Eijk R."/>
            <person name="Schleper C."/>
            <person name="Guy L."/>
            <person name="Ettema T.J."/>
        </authorList>
    </citation>
    <scope>NUCLEOTIDE SEQUENCE</scope>
</reference>
<dbReference type="EMBL" id="LAZR01009480">
    <property type="protein sequence ID" value="KKM72395.1"/>
    <property type="molecule type" value="Genomic_DNA"/>
</dbReference>
<proteinExistence type="predicted"/>
<feature type="non-terminal residue" evidence="1">
    <location>
        <position position="119"/>
    </location>
</feature>
<sequence length="119" mass="13378">MDPELVQWLRRANEGRRKGLSDAEIDQQLEENEVGFSYAELVEMARTQREEPVVPVSKTDVAITYAQGGAFNLLDEIVSGLKFAGKHSPLPELEGADFLQQELKEGVKRYREQDPVGAF</sequence>
<accession>A0A0F9M6Y3</accession>
<name>A0A0F9M6Y3_9ZZZZ</name>
<dbReference type="AlphaFoldDB" id="A0A0F9M6Y3"/>
<comment type="caution">
    <text evidence="1">The sequence shown here is derived from an EMBL/GenBank/DDBJ whole genome shotgun (WGS) entry which is preliminary data.</text>
</comment>
<evidence type="ECO:0000313" key="1">
    <source>
        <dbReference type="EMBL" id="KKM72395.1"/>
    </source>
</evidence>
<organism evidence="1">
    <name type="scientific">marine sediment metagenome</name>
    <dbReference type="NCBI Taxonomy" id="412755"/>
    <lineage>
        <taxon>unclassified sequences</taxon>
        <taxon>metagenomes</taxon>
        <taxon>ecological metagenomes</taxon>
    </lineage>
</organism>
<protein>
    <submittedName>
        <fullName evidence="1">Uncharacterized protein</fullName>
    </submittedName>
</protein>